<name>A0AAV3YFU0_9GAST</name>
<keyword evidence="2" id="KW-1185">Reference proteome</keyword>
<gene>
    <name evidence="1" type="ORF">PoB_000781700</name>
</gene>
<dbReference type="GO" id="GO:0003676">
    <property type="term" value="F:nucleic acid binding"/>
    <property type="evidence" value="ECO:0007669"/>
    <property type="project" value="InterPro"/>
</dbReference>
<organism evidence="1 2">
    <name type="scientific">Plakobranchus ocellatus</name>
    <dbReference type="NCBI Taxonomy" id="259542"/>
    <lineage>
        <taxon>Eukaryota</taxon>
        <taxon>Metazoa</taxon>
        <taxon>Spiralia</taxon>
        <taxon>Lophotrochozoa</taxon>
        <taxon>Mollusca</taxon>
        <taxon>Gastropoda</taxon>
        <taxon>Heterobranchia</taxon>
        <taxon>Euthyneura</taxon>
        <taxon>Panpulmonata</taxon>
        <taxon>Sacoglossa</taxon>
        <taxon>Placobranchoidea</taxon>
        <taxon>Plakobranchidae</taxon>
        <taxon>Plakobranchus</taxon>
    </lineage>
</organism>
<accession>A0AAV3YFU0</accession>
<dbReference type="AlphaFoldDB" id="A0AAV3YFU0"/>
<protein>
    <submittedName>
        <fullName evidence="1">Pol-like protein</fullName>
    </submittedName>
</protein>
<evidence type="ECO:0000313" key="2">
    <source>
        <dbReference type="Proteomes" id="UP000735302"/>
    </source>
</evidence>
<reference evidence="1 2" key="1">
    <citation type="journal article" date="2021" name="Elife">
        <title>Chloroplast acquisition without the gene transfer in kleptoplastic sea slugs, Plakobranchus ocellatus.</title>
        <authorList>
            <person name="Maeda T."/>
            <person name="Takahashi S."/>
            <person name="Yoshida T."/>
            <person name="Shimamura S."/>
            <person name="Takaki Y."/>
            <person name="Nagai Y."/>
            <person name="Toyoda A."/>
            <person name="Suzuki Y."/>
            <person name="Arimoto A."/>
            <person name="Ishii H."/>
            <person name="Satoh N."/>
            <person name="Nishiyama T."/>
            <person name="Hasebe M."/>
            <person name="Maruyama T."/>
            <person name="Minagawa J."/>
            <person name="Obokata J."/>
            <person name="Shigenobu S."/>
        </authorList>
    </citation>
    <scope>NUCLEOTIDE SEQUENCE [LARGE SCALE GENOMIC DNA]</scope>
</reference>
<comment type="caution">
    <text evidence="1">The sequence shown here is derived from an EMBL/GenBank/DDBJ whole genome shotgun (WGS) entry which is preliminary data.</text>
</comment>
<sequence>MVNDRLVHVLESRDLLSKSELNLVTSTFEHIKNAKINLNTIDNLHVLCPSPWEEHKVNVDISLTKQNKEEVAYQKDFFRIKETFSNHYAVFTDDSKLEEKVVAAAYFPEHPDRSKATRLRDGASVFSAELEAIALALTEIKKLTKY</sequence>
<dbReference type="Gene3D" id="3.30.420.10">
    <property type="entry name" value="Ribonuclease H-like superfamily/Ribonuclease H"/>
    <property type="match status" value="1"/>
</dbReference>
<proteinExistence type="predicted"/>
<evidence type="ECO:0000313" key="1">
    <source>
        <dbReference type="EMBL" id="GFN81311.1"/>
    </source>
</evidence>
<dbReference type="EMBL" id="BLXT01000921">
    <property type="protein sequence ID" value="GFN81311.1"/>
    <property type="molecule type" value="Genomic_DNA"/>
</dbReference>
<dbReference type="Proteomes" id="UP000735302">
    <property type="component" value="Unassembled WGS sequence"/>
</dbReference>
<dbReference type="InterPro" id="IPR036397">
    <property type="entry name" value="RNaseH_sf"/>
</dbReference>